<feature type="compositionally biased region" description="Polar residues" evidence="1">
    <location>
        <begin position="213"/>
        <end position="223"/>
    </location>
</feature>
<feature type="region of interest" description="Disordered" evidence="1">
    <location>
        <begin position="474"/>
        <end position="501"/>
    </location>
</feature>
<evidence type="ECO:0000313" key="4">
    <source>
        <dbReference type="Proteomes" id="UP001161757"/>
    </source>
</evidence>
<dbReference type="PANTHER" id="PTHR28232">
    <property type="entry name" value="TRANSCRIPTIONAL REGULATORY PROTEIN RXT2"/>
    <property type="match status" value="1"/>
</dbReference>
<sequence length="501" mass="56346">MPPQHIEIAETIAALKRTLRREREAPTDQPISSATNRGNKLKLGANYVHAGALPYPHGPDGYKQKIEHAGYTRYILQRNPRRYNEYGDELDDSESDTEADADAEDENPYSGVRIEELLCPLKHPSELSTHPTLSLPFLDSALPDQVRSTEEILRRERAHLWRAKNLNRVFMGDESWIPLGAVEGPDDWDMFEPRPRALSENANKKRKRETEQEATQNGINGHASTIEDEDVGATKDTKERDTSEKGLEEAQPGDKHEVEQNPEVSAHEDSAMDMTEQTTNGNGLHHTDDGRDHAQNDANLDEPRVKHDEDAKEGGSPEQTNLHADEQADADDEGDAQPTRRITRALAAEHNASTAATPPMSPSSTTSSIDSSLLKPDPLFLLPPALTTNQRVPPILSRLGLPIDEFMETRRLLMLFIQKQEESVRAYEAVLAKLIKAKRMREKLWEWCRTEGHVGELSDGEDWIDAEAWGLAPEDLRKGKDEDDVEGQEDTGRKGKRRRRD</sequence>
<evidence type="ECO:0000256" key="1">
    <source>
        <dbReference type="SAM" id="MobiDB-lite"/>
    </source>
</evidence>
<reference evidence="3" key="1">
    <citation type="submission" date="2023-01" db="EMBL/GenBank/DDBJ databases">
        <title>Exophiala dermititidis isolated from Cystic Fibrosis Patient.</title>
        <authorList>
            <person name="Kurbessoian T."/>
            <person name="Crocker A."/>
            <person name="Murante D."/>
            <person name="Hogan D.A."/>
            <person name="Stajich J.E."/>
        </authorList>
    </citation>
    <scope>NUCLEOTIDE SEQUENCE</scope>
    <source>
        <strain evidence="3">Ex8</strain>
    </source>
</reference>
<dbReference type="AlphaFoldDB" id="A0AAN6ERG8"/>
<feature type="compositionally biased region" description="Low complexity" evidence="1">
    <location>
        <begin position="352"/>
        <end position="371"/>
    </location>
</feature>
<dbReference type="InterPro" id="IPR039602">
    <property type="entry name" value="Rxt2"/>
</dbReference>
<feature type="domain" description="Transcriptional regulatory protein RXT2 N-terminal" evidence="2">
    <location>
        <begin position="35"/>
        <end position="173"/>
    </location>
</feature>
<dbReference type="InterPro" id="IPR013904">
    <property type="entry name" value="RXT2_N"/>
</dbReference>
<name>A0AAN6ERG8_EXODE</name>
<feature type="region of interest" description="Disordered" evidence="1">
    <location>
        <begin position="350"/>
        <end position="371"/>
    </location>
</feature>
<feature type="compositionally biased region" description="Basic and acidic residues" evidence="1">
    <location>
        <begin position="232"/>
        <end position="270"/>
    </location>
</feature>
<protein>
    <recommendedName>
        <fullName evidence="2">Transcriptional regulatory protein RXT2 N-terminal domain-containing protein</fullName>
    </recommendedName>
</protein>
<comment type="caution">
    <text evidence="3">The sequence shown here is derived from an EMBL/GenBank/DDBJ whole genome shotgun (WGS) entry which is preliminary data.</text>
</comment>
<accession>A0AAN6ERG8</accession>
<feature type="compositionally biased region" description="Basic and acidic residues" evidence="1">
    <location>
        <begin position="285"/>
        <end position="315"/>
    </location>
</feature>
<organism evidence="3 4">
    <name type="scientific">Exophiala dermatitidis</name>
    <name type="common">Black yeast-like fungus</name>
    <name type="synonym">Wangiella dermatitidis</name>
    <dbReference type="NCBI Taxonomy" id="5970"/>
    <lineage>
        <taxon>Eukaryota</taxon>
        <taxon>Fungi</taxon>
        <taxon>Dikarya</taxon>
        <taxon>Ascomycota</taxon>
        <taxon>Pezizomycotina</taxon>
        <taxon>Eurotiomycetes</taxon>
        <taxon>Chaetothyriomycetidae</taxon>
        <taxon>Chaetothyriales</taxon>
        <taxon>Herpotrichiellaceae</taxon>
        <taxon>Exophiala</taxon>
    </lineage>
</organism>
<evidence type="ECO:0000259" key="2">
    <source>
        <dbReference type="Pfam" id="PF08595"/>
    </source>
</evidence>
<dbReference type="GO" id="GO:0033698">
    <property type="term" value="C:Rpd3L complex"/>
    <property type="evidence" value="ECO:0007669"/>
    <property type="project" value="TreeGrafter"/>
</dbReference>
<feature type="region of interest" description="Disordered" evidence="1">
    <location>
        <begin position="85"/>
        <end position="108"/>
    </location>
</feature>
<gene>
    <name evidence="3" type="ORF">HRR80_005661</name>
</gene>
<dbReference type="Pfam" id="PF08595">
    <property type="entry name" value="RXT2_N"/>
    <property type="match status" value="1"/>
</dbReference>
<dbReference type="GO" id="GO:0005829">
    <property type="term" value="C:cytosol"/>
    <property type="evidence" value="ECO:0007669"/>
    <property type="project" value="TreeGrafter"/>
</dbReference>
<dbReference type="EMBL" id="JAJGCB010000011">
    <property type="protein sequence ID" value="KAJ8990171.1"/>
    <property type="molecule type" value="Genomic_DNA"/>
</dbReference>
<dbReference type="Proteomes" id="UP001161757">
    <property type="component" value="Unassembled WGS sequence"/>
</dbReference>
<proteinExistence type="predicted"/>
<feature type="region of interest" description="Disordered" evidence="1">
    <location>
        <begin position="188"/>
        <end position="337"/>
    </location>
</feature>
<dbReference type="PANTHER" id="PTHR28232:SF1">
    <property type="entry name" value="TRANSCRIPTIONAL REGULATORY PROTEIN RXT2"/>
    <property type="match status" value="1"/>
</dbReference>
<feature type="compositionally biased region" description="Acidic residues" evidence="1">
    <location>
        <begin position="86"/>
        <end position="107"/>
    </location>
</feature>
<evidence type="ECO:0000313" key="3">
    <source>
        <dbReference type="EMBL" id="KAJ8990171.1"/>
    </source>
</evidence>